<protein>
    <recommendedName>
        <fullName evidence="7">Thiol:disulfide interchange protein</fullName>
    </recommendedName>
</protein>
<dbReference type="AlphaFoldDB" id="A0AA86MAJ5"/>
<evidence type="ECO:0000256" key="4">
    <source>
        <dbReference type="ARBA" id="ARBA00022764"/>
    </source>
</evidence>
<feature type="signal peptide" evidence="7">
    <location>
        <begin position="1"/>
        <end position="39"/>
    </location>
</feature>
<dbReference type="Pfam" id="PF10411">
    <property type="entry name" value="DsbC_N"/>
    <property type="match status" value="1"/>
</dbReference>
<name>A0AA86MAJ5_9BURK</name>
<reference evidence="10 11" key="1">
    <citation type="submission" date="2023-10" db="EMBL/GenBank/DDBJ databases">
        <title>Complete Genome Sequence of Limnobacter thiooxidans CS-K2T, Isolated from freshwater lake sediments in Bavaria, Germany.</title>
        <authorList>
            <person name="Naruki M."/>
            <person name="Watanabe A."/>
            <person name="Warashina T."/>
            <person name="Morita T."/>
            <person name="Arakawa K."/>
        </authorList>
    </citation>
    <scope>NUCLEOTIDE SEQUENCE [LARGE SCALE GENOMIC DNA]</scope>
    <source>
        <strain evidence="10 11">CS-K2</strain>
    </source>
</reference>
<dbReference type="SUPFAM" id="SSF54423">
    <property type="entry name" value="DsbC/DsbG N-terminal domain-like"/>
    <property type="match status" value="1"/>
</dbReference>
<evidence type="ECO:0000256" key="2">
    <source>
        <dbReference type="ARBA" id="ARBA00009813"/>
    </source>
</evidence>
<organism evidence="10 11">
    <name type="scientific">Limnobacter thiooxidans</name>
    <dbReference type="NCBI Taxonomy" id="131080"/>
    <lineage>
        <taxon>Bacteria</taxon>
        <taxon>Pseudomonadati</taxon>
        <taxon>Pseudomonadota</taxon>
        <taxon>Betaproteobacteria</taxon>
        <taxon>Burkholderiales</taxon>
        <taxon>Burkholderiaceae</taxon>
        <taxon>Limnobacter</taxon>
    </lineage>
</organism>
<evidence type="ECO:0000259" key="8">
    <source>
        <dbReference type="Pfam" id="PF10411"/>
    </source>
</evidence>
<dbReference type="KEGG" id="lto:RGQ30_04440"/>
<dbReference type="InterPro" id="IPR051470">
    <property type="entry name" value="Thiol:disulfide_interchange"/>
</dbReference>
<keyword evidence="5" id="KW-1015">Disulfide bond</keyword>
<dbReference type="Gene3D" id="3.10.450.70">
    <property type="entry name" value="Disulphide bond isomerase, DsbC/G, N-terminal"/>
    <property type="match status" value="1"/>
</dbReference>
<dbReference type="RefSeq" id="WP_130558534.1">
    <property type="nucleotide sequence ID" value="NZ_AP028947.1"/>
</dbReference>
<feature type="chain" id="PRO_5041514450" description="Thiol:disulfide interchange protein" evidence="7">
    <location>
        <begin position="40"/>
        <end position="269"/>
    </location>
</feature>
<evidence type="ECO:0000259" key="9">
    <source>
        <dbReference type="Pfam" id="PF13098"/>
    </source>
</evidence>
<feature type="domain" description="Thioredoxin-like fold" evidence="9">
    <location>
        <begin position="141"/>
        <end position="260"/>
    </location>
</feature>
<dbReference type="SUPFAM" id="SSF52833">
    <property type="entry name" value="Thioredoxin-like"/>
    <property type="match status" value="1"/>
</dbReference>
<dbReference type="InterPro" id="IPR033954">
    <property type="entry name" value="DiS-bond_Isoase_DsbC/G"/>
</dbReference>
<evidence type="ECO:0000256" key="5">
    <source>
        <dbReference type="ARBA" id="ARBA00023157"/>
    </source>
</evidence>
<comment type="subcellular location">
    <subcellularLocation>
        <location evidence="1 7">Periplasm</location>
    </subcellularLocation>
</comment>
<gene>
    <name evidence="10" type="ORF">RGQ30_04440</name>
</gene>
<dbReference type="Gene3D" id="3.40.30.10">
    <property type="entry name" value="Glutaredoxin"/>
    <property type="match status" value="1"/>
</dbReference>
<accession>A0AA86MAJ5</accession>
<keyword evidence="6 7" id="KW-0676">Redox-active center</keyword>
<keyword evidence="4 7" id="KW-0574">Periplasm</keyword>
<dbReference type="InterPro" id="IPR012336">
    <property type="entry name" value="Thioredoxin-like_fold"/>
</dbReference>
<comment type="function">
    <text evidence="7">Required for disulfide bond formation in some periplasmic proteins. Acts by transferring its disulfide bond to other proteins and is reduced in the process.</text>
</comment>
<keyword evidence="3 7" id="KW-0732">Signal</keyword>
<dbReference type="PANTHER" id="PTHR35272:SF3">
    <property type="entry name" value="THIOL:DISULFIDE INTERCHANGE PROTEIN DSBC"/>
    <property type="match status" value="1"/>
</dbReference>
<evidence type="ECO:0000313" key="11">
    <source>
        <dbReference type="Proteomes" id="UP001329151"/>
    </source>
</evidence>
<evidence type="ECO:0000256" key="7">
    <source>
        <dbReference type="RuleBase" id="RU364038"/>
    </source>
</evidence>
<dbReference type="InterPro" id="IPR018950">
    <property type="entry name" value="DiS-bond_isomerase_DsbC/G_N"/>
</dbReference>
<comment type="similarity">
    <text evidence="2 7">Belongs to the thioredoxin family. DsbC subfamily.</text>
</comment>
<dbReference type="InterPro" id="IPR009094">
    <property type="entry name" value="DiS-bond_isomerase_DsbC/G_N_sf"/>
</dbReference>
<dbReference type="GO" id="GO:0042597">
    <property type="term" value="C:periplasmic space"/>
    <property type="evidence" value="ECO:0007669"/>
    <property type="project" value="UniProtKB-SubCell"/>
</dbReference>
<feature type="domain" description="Disulphide bond isomerase DsbC/G N-terminal" evidence="8">
    <location>
        <begin position="44"/>
        <end position="115"/>
    </location>
</feature>
<dbReference type="InterPro" id="IPR036249">
    <property type="entry name" value="Thioredoxin-like_sf"/>
</dbReference>
<dbReference type="Proteomes" id="UP001329151">
    <property type="component" value="Chromosome"/>
</dbReference>
<evidence type="ECO:0000313" key="10">
    <source>
        <dbReference type="EMBL" id="BET24943.1"/>
    </source>
</evidence>
<dbReference type="CDD" id="cd03020">
    <property type="entry name" value="DsbA_DsbC_DsbG"/>
    <property type="match status" value="1"/>
</dbReference>
<proteinExistence type="inferred from homology"/>
<keyword evidence="11" id="KW-1185">Reference proteome</keyword>
<evidence type="ECO:0000256" key="6">
    <source>
        <dbReference type="ARBA" id="ARBA00023284"/>
    </source>
</evidence>
<evidence type="ECO:0000256" key="1">
    <source>
        <dbReference type="ARBA" id="ARBA00004418"/>
    </source>
</evidence>
<sequence length="269" mass="28883">MKFNLPLSFNKRAGAVLLSLSALSAGAWLVSMSVQPVQAAPSKSQVDRITAAVTDSLGASGVKVLSVNDVQFVDGLFEVVVNHNGSKKIIYTNASGSHFILGELLESKSMLNLTEARLDKLNAINFEKDLPAGLALKSVYGTGSRKIAVFEDPNCGYCKRFRKETLTKLQDTTVYTYVYPVLGRDSTDKAQKVMCAADKSKMWDDWMLRDQSPSGDGNCNAPINDLVALGRGMGVSGTPTVFFQDGTRASGAIPAADLNRRIAAAARPK</sequence>
<dbReference type="PANTHER" id="PTHR35272">
    <property type="entry name" value="THIOL:DISULFIDE INTERCHANGE PROTEIN DSBC-RELATED"/>
    <property type="match status" value="1"/>
</dbReference>
<dbReference type="Pfam" id="PF13098">
    <property type="entry name" value="Thioredoxin_2"/>
    <property type="match status" value="1"/>
</dbReference>
<evidence type="ECO:0000256" key="3">
    <source>
        <dbReference type="ARBA" id="ARBA00022729"/>
    </source>
</evidence>
<dbReference type="EMBL" id="AP028947">
    <property type="protein sequence ID" value="BET24943.1"/>
    <property type="molecule type" value="Genomic_DNA"/>
</dbReference>